<sequence>MKVRERQRCIRYDRESVFRTHVELIRKICKVHDQRHLSLLTPPQLHLKNFTYCRINSADKPETHTVSDPYPLISAAASYEAPPPYHFIDRPRNAIADLLDALTFAKVTLFSH</sequence>
<comment type="caution">
    <text evidence="1">The sequence shown here is derived from an EMBL/GenBank/DDBJ whole genome shotgun (WGS) entry which is preliminary data.</text>
</comment>
<dbReference type="AlphaFoldDB" id="A0A4C1ZH96"/>
<gene>
    <name evidence="1" type="ORF">EVAR_65240_1</name>
</gene>
<dbReference type="EMBL" id="BGZK01001767">
    <property type="protein sequence ID" value="GBP85905.1"/>
    <property type="molecule type" value="Genomic_DNA"/>
</dbReference>
<evidence type="ECO:0000313" key="1">
    <source>
        <dbReference type="EMBL" id="GBP85905.1"/>
    </source>
</evidence>
<reference evidence="1 2" key="1">
    <citation type="journal article" date="2019" name="Commun. Biol.">
        <title>The bagworm genome reveals a unique fibroin gene that provides high tensile strength.</title>
        <authorList>
            <person name="Kono N."/>
            <person name="Nakamura H."/>
            <person name="Ohtoshi R."/>
            <person name="Tomita M."/>
            <person name="Numata K."/>
            <person name="Arakawa K."/>
        </authorList>
    </citation>
    <scope>NUCLEOTIDE SEQUENCE [LARGE SCALE GENOMIC DNA]</scope>
</reference>
<proteinExistence type="predicted"/>
<dbReference type="Proteomes" id="UP000299102">
    <property type="component" value="Unassembled WGS sequence"/>
</dbReference>
<name>A0A4C1ZH96_EUMVA</name>
<organism evidence="1 2">
    <name type="scientific">Eumeta variegata</name>
    <name type="common">Bagworm moth</name>
    <name type="synonym">Eumeta japonica</name>
    <dbReference type="NCBI Taxonomy" id="151549"/>
    <lineage>
        <taxon>Eukaryota</taxon>
        <taxon>Metazoa</taxon>
        <taxon>Ecdysozoa</taxon>
        <taxon>Arthropoda</taxon>
        <taxon>Hexapoda</taxon>
        <taxon>Insecta</taxon>
        <taxon>Pterygota</taxon>
        <taxon>Neoptera</taxon>
        <taxon>Endopterygota</taxon>
        <taxon>Lepidoptera</taxon>
        <taxon>Glossata</taxon>
        <taxon>Ditrysia</taxon>
        <taxon>Tineoidea</taxon>
        <taxon>Psychidae</taxon>
        <taxon>Oiketicinae</taxon>
        <taxon>Eumeta</taxon>
    </lineage>
</organism>
<accession>A0A4C1ZH96</accession>
<evidence type="ECO:0000313" key="2">
    <source>
        <dbReference type="Proteomes" id="UP000299102"/>
    </source>
</evidence>
<protein>
    <submittedName>
        <fullName evidence="1">Uncharacterized protein</fullName>
    </submittedName>
</protein>
<keyword evidence="2" id="KW-1185">Reference proteome</keyword>